<dbReference type="Gene3D" id="2.130.10.10">
    <property type="entry name" value="YVTN repeat-like/Quinoprotein amine dehydrogenase"/>
    <property type="match status" value="1"/>
</dbReference>
<evidence type="ECO:0000256" key="2">
    <source>
        <dbReference type="ARBA" id="ARBA00022490"/>
    </source>
</evidence>
<dbReference type="InterPro" id="IPR013979">
    <property type="entry name" value="TIF_beta_prop-like"/>
</dbReference>
<dbReference type="Gene3D" id="3.30.70.330">
    <property type="match status" value="1"/>
</dbReference>
<comment type="similarity">
    <text evidence="6 7">Belongs to the eIF-3 subunit B family.</text>
</comment>
<dbReference type="PaxDb" id="4097-A0A1S4BA51"/>
<gene>
    <name evidence="11" type="primary">LOC107806139</name>
</gene>
<evidence type="ECO:0000313" key="11">
    <source>
        <dbReference type="RefSeq" id="XP_016485732.1"/>
    </source>
</evidence>
<dbReference type="SMR" id="A0A1S4BA51"/>
<name>A0A1S4BA51_TOBAC</name>
<keyword evidence="9" id="KW-1133">Transmembrane helix</keyword>
<sequence length="676" mass="78131">MADVTSMGEITAIAARIGVDLSQIDLDSIHLPPGEDCGIPSDDDDLMEEDPLEFDAGFGNILVVDNLPVVPKEKFEKLEGVVRKIYSQLGVIKEDGLWMPVDPETQKTLGYCFIEYNTPQEAELSKEKTHGYKLDRSHIFAVNMFDDIEKFLKVPDEWAPPEIKPYVPGENLQQWLTDEKARDQFVIRAGNDTEVLWNDARQLKPELVYKRSFWTESFVQWSPLGTYLATVHRQGAAIWGGATTFNRLMRYAHPQVKLIDFSLAERYLVTYSSHEPSNPRDTHRVVLNIFDVRTGKVMRDFKGSADEFAVGGTGGVTGVSWPVFRWSGGKEDKYFARIGKNVISVYETETFSLIDKKSIKVENVMDFSWSPADPILALFVPECGNQPARVSLVQIPSKEELRQKNLFSVSDCKMYWQSNGDYLAVKVDRYTKTKKSTYTGFELFRIKERDIPIEVLELDNKNDKIIAFAWEPKGHRFAVIHGDNPRPDISFMQSQNGQLLFSCYLSNAACIFDATSLFILSYLLRGCMLCLAMPVFWKEHAYIHYMTCWILIYIANASCLVQYLWRPRPPSFLSKEKEEEIAKNLKRYSKKYEAEDQDVSLQLSEQDREKRKKLKEEWEAWINEWKRLHEEEKMERQKLRDGEASDEEEEYEAKEVEVEEIINVTEEIIPFEESQQ</sequence>
<keyword evidence="4 6" id="KW-0694">RNA-binding</keyword>
<dbReference type="CDD" id="cd12278">
    <property type="entry name" value="RRM_eIF3B"/>
    <property type="match status" value="1"/>
</dbReference>
<dbReference type="AlphaFoldDB" id="A0A1S4BA51"/>
<evidence type="ECO:0000256" key="5">
    <source>
        <dbReference type="ARBA" id="ARBA00022917"/>
    </source>
</evidence>
<keyword evidence="2 6" id="KW-0963">Cytoplasm</keyword>
<evidence type="ECO:0000256" key="9">
    <source>
        <dbReference type="SAM" id="Phobius"/>
    </source>
</evidence>
<feature type="compositionally biased region" description="Acidic residues" evidence="8">
    <location>
        <begin position="644"/>
        <end position="654"/>
    </location>
</feature>
<dbReference type="FunFam" id="2.130.10.10:FF:000260">
    <property type="entry name" value="Eukaryotic translation initiation factor 3 subunit B"/>
    <property type="match status" value="1"/>
</dbReference>
<dbReference type="GO" id="GO:0005852">
    <property type="term" value="C:eukaryotic translation initiation factor 3 complex"/>
    <property type="evidence" value="ECO:0000318"/>
    <property type="project" value="GO_Central"/>
</dbReference>
<dbReference type="KEGG" id="nta:107806139"/>
<dbReference type="SUPFAM" id="SSF82171">
    <property type="entry name" value="DPP6 N-terminal domain-like"/>
    <property type="match status" value="1"/>
</dbReference>
<organism evidence="11">
    <name type="scientific">Nicotiana tabacum</name>
    <name type="common">Common tobacco</name>
    <dbReference type="NCBI Taxonomy" id="4097"/>
    <lineage>
        <taxon>Eukaryota</taxon>
        <taxon>Viridiplantae</taxon>
        <taxon>Streptophyta</taxon>
        <taxon>Embryophyta</taxon>
        <taxon>Tracheophyta</taxon>
        <taxon>Spermatophyta</taxon>
        <taxon>Magnoliopsida</taxon>
        <taxon>eudicotyledons</taxon>
        <taxon>Gunneridae</taxon>
        <taxon>Pentapetalae</taxon>
        <taxon>asterids</taxon>
        <taxon>lamiids</taxon>
        <taxon>Solanales</taxon>
        <taxon>Solanaceae</taxon>
        <taxon>Nicotianoideae</taxon>
        <taxon>Nicotianeae</taxon>
        <taxon>Nicotiana</taxon>
    </lineage>
</organism>
<dbReference type="FunFam" id="3.30.70.330:FF:000235">
    <property type="entry name" value="Eukaryotic translation initiation factor 3 subunit B"/>
    <property type="match status" value="1"/>
</dbReference>
<dbReference type="HAMAP" id="MF_03001">
    <property type="entry name" value="eIF3b"/>
    <property type="match status" value="1"/>
</dbReference>
<dbReference type="GO" id="GO:0003723">
    <property type="term" value="F:RNA binding"/>
    <property type="evidence" value="ECO:0007669"/>
    <property type="project" value="UniProtKB-UniRule"/>
</dbReference>
<reference evidence="11" key="1">
    <citation type="submission" date="2025-08" db="UniProtKB">
        <authorList>
            <consortium name="RefSeq"/>
        </authorList>
    </citation>
    <scope>IDENTIFICATION</scope>
</reference>
<feature type="region of interest" description="Disordered" evidence="8">
    <location>
        <begin position="632"/>
        <end position="654"/>
    </location>
</feature>
<dbReference type="STRING" id="4097.A0A1S4BA51"/>
<feature type="domain" description="RRM" evidence="10">
    <location>
        <begin position="60"/>
        <end position="147"/>
    </location>
</feature>
<dbReference type="GO" id="GO:0016282">
    <property type="term" value="C:eukaryotic 43S preinitiation complex"/>
    <property type="evidence" value="ECO:0007669"/>
    <property type="project" value="UniProtKB-UniRule"/>
</dbReference>
<dbReference type="InterPro" id="IPR015943">
    <property type="entry name" value="WD40/YVTN_repeat-like_dom_sf"/>
</dbReference>
<dbReference type="InterPro" id="IPR011400">
    <property type="entry name" value="EIF3B"/>
</dbReference>
<dbReference type="SUPFAM" id="SSF54928">
    <property type="entry name" value="RNA-binding domain, RBD"/>
    <property type="match status" value="1"/>
</dbReference>
<dbReference type="GO" id="GO:0001732">
    <property type="term" value="P:formation of cytoplasmic translation initiation complex"/>
    <property type="evidence" value="ECO:0007669"/>
    <property type="project" value="UniProtKB-UniRule"/>
</dbReference>
<dbReference type="OMA" id="LWGGPQF"/>
<dbReference type="PANTHER" id="PTHR14068:SF0">
    <property type="entry name" value="EUKARYOTIC TRANSLATION INITIATION FACTOR 3 SUBUNIT B"/>
    <property type="match status" value="1"/>
</dbReference>
<evidence type="ECO:0000259" key="10">
    <source>
        <dbReference type="PROSITE" id="PS50102"/>
    </source>
</evidence>
<dbReference type="PIRSF" id="PIRSF036424">
    <property type="entry name" value="eIF3b"/>
    <property type="match status" value="1"/>
</dbReference>
<dbReference type="PROSITE" id="PS50102">
    <property type="entry name" value="RRM"/>
    <property type="match status" value="1"/>
</dbReference>
<comment type="subunit">
    <text evidence="6 7">Component of the eukaryotic translation initiation factor 3 (eIF-3) complex.</text>
</comment>
<feature type="compositionally biased region" description="Basic and acidic residues" evidence="8">
    <location>
        <begin position="632"/>
        <end position="643"/>
    </location>
</feature>
<evidence type="ECO:0000256" key="4">
    <source>
        <dbReference type="ARBA" id="ARBA00022884"/>
    </source>
</evidence>
<dbReference type="Pfam" id="PF08662">
    <property type="entry name" value="eIF2A"/>
    <property type="match status" value="1"/>
</dbReference>
<proteinExistence type="inferred from homology"/>
<dbReference type="OrthoDB" id="10250414at2759"/>
<keyword evidence="9" id="KW-0812">Transmembrane</keyword>
<dbReference type="Pfam" id="PF00076">
    <property type="entry name" value="RRM_1"/>
    <property type="match status" value="1"/>
</dbReference>
<feature type="transmembrane region" description="Helical" evidence="9">
    <location>
        <begin position="542"/>
        <end position="565"/>
    </location>
</feature>
<dbReference type="GO" id="GO:0006413">
    <property type="term" value="P:translational initiation"/>
    <property type="evidence" value="ECO:0000318"/>
    <property type="project" value="GO_Central"/>
</dbReference>
<dbReference type="GO" id="GO:0003743">
    <property type="term" value="F:translation initiation factor activity"/>
    <property type="evidence" value="ECO:0007669"/>
    <property type="project" value="UniProtKB-UniRule"/>
</dbReference>
<evidence type="ECO:0000256" key="3">
    <source>
        <dbReference type="ARBA" id="ARBA00022540"/>
    </source>
</evidence>
<comment type="subcellular location">
    <subcellularLocation>
        <location evidence="1 6 7">Cytoplasm</location>
    </subcellularLocation>
</comment>
<evidence type="ECO:0000256" key="1">
    <source>
        <dbReference type="ARBA" id="ARBA00004496"/>
    </source>
</evidence>
<keyword evidence="5 6" id="KW-0648">Protein biosynthesis</keyword>
<dbReference type="PANTHER" id="PTHR14068">
    <property type="entry name" value="EUKARYOTIC TRANSLATION INITIATION FACTOR 3 EIF3 -RELATED"/>
    <property type="match status" value="1"/>
</dbReference>
<comment type="function">
    <text evidence="7">Component of the eukaryotic translation initiation factor 3 (eIF-3) complex, which is involved in protein synthesis and, together with other initiation factors, stimulates binding of mRNA and methionyl-tRNAi to the 40S ribosome.</text>
</comment>
<dbReference type="GO" id="GO:0033290">
    <property type="term" value="C:eukaryotic 48S preinitiation complex"/>
    <property type="evidence" value="ECO:0007669"/>
    <property type="project" value="UniProtKB-UniRule"/>
</dbReference>
<comment type="function">
    <text evidence="6">RNA-binding component of the eukaryotic translation initiation factor 3 (eIF-3) complex, which is involved in protein synthesis of a specialized repertoire of mRNAs and, together with other initiation factors, stimulates binding of mRNA and methionyl-tRNAi to the 40S ribosome. The eIF-3 complex specifically targets and initiates translation of a subset of mRNAs involved in cell proliferation.</text>
</comment>
<dbReference type="InterPro" id="IPR035979">
    <property type="entry name" value="RBD_domain_sf"/>
</dbReference>
<dbReference type="InterPro" id="IPR000504">
    <property type="entry name" value="RRM_dom"/>
</dbReference>
<keyword evidence="3 6" id="KW-0396">Initiation factor</keyword>
<keyword evidence="9" id="KW-0472">Membrane</keyword>
<evidence type="ECO:0000256" key="7">
    <source>
        <dbReference type="PIRNR" id="PIRNR036424"/>
    </source>
</evidence>
<protein>
    <recommendedName>
        <fullName evidence="6 7">Eukaryotic translation initiation factor 3 subunit B</fullName>
        <shortName evidence="6 7">eIF3b</shortName>
    </recommendedName>
    <alternativeName>
        <fullName evidence="6">eIF-3-eta</fullName>
    </alternativeName>
    <alternativeName>
        <fullName evidence="6">eIF3 p110</fullName>
    </alternativeName>
</protein>
<evidence type="ECO:0000256" key="8">
    <source>
        <dbReference type="SAM" id="MobiDB-lite"/>
    </source>
</evidence>
<dbReference type="GO" id="GO:0031369">
    <property type="term" value="F:translation initiation factor binding"/>
    <property type="evidence" value="ECO:0007669"/>
    <property type="project" value="InterPro"/>
</dbReference>
<dbReference type="InterPro" id="IPR034363">
    <property type="entry name" value="eIF3B_RRM"/>
</dbReference>
<dbReference type="RefSeq" id="XP_016485732.1">
    <property type="nucleotide sequence ID" value="XM_016630246.1"/>
</dbReference>
<accession>A0A1S4BA51</accession>
<dbReference type="InterPro" id="IPR012677">
    <property type="entry name" value="Nucleotide-bd_a/b_plait_sf"/>
</dbReference>
<evidence type="ECO:0000256" key="6">
    <source>
        <dbReference type="HAMAP-Rule" id="MF_03001"/>
    </source>
</evidence>